<name>A0A016TJ68_9BILA</name>
<dbReference type="Proteomes" id="UP000024635">
    <property type="component" value="Unassembled WGS sequence"/>
</dbReference>
<organism evidence="1 2">
    <name type="scientific">Ancylostoma ceylanicum</name>
    <dbReference type="NCBI Taxonomy" id="53326"/>
    <lineage>
        <taxon>Eukaryota</taxon>
        <taxon>Metazoa</taxon>
        <taxon>Ecdysozoa</taxon>
        <taxon>Nematoda</taxon>
        <taxon>Chromadorea</taxon>
        <taxon>Rhabditida</taxon>
        <taxon>Rhabditina</taxon>
        <taxon>Rhabditomorpha</taxon>
        <taxon>Strongyloidea</taxon>
        <taxon>Ancylostomatidae</taxon>
        <taxon>Ancylostomatinae</taxon>
        <taxon>Ancylostoma</taxon>
    </lineage>
</organism>
<reference evidence="2" key="1">
    <citation type="journal article" date="2015" name="Nat. Genet.">
        <title>The genome and transcriptome of the zoonotic hookworm Ancylostoma ceylanicum identify infection-specific gene families.</title>
        <authorList>
            <person name="Schwarz E.M."/>
            <person name="Hu Y."/>
            <person name="Antoshechkin I."/>
            <person name="Miller M.M."/>
            <person name="Sternberg P.W."/>
            <person name="Aroian R.V."/>
        </authorList>
    </citation>
    <scope>NUCLEOTIDE SEQUENCE</scope>
    <source>
        <strain evidence="2">HY135</strain>
    </source>
</reference>
<evidence type="ECO:0000313" key="2">
    <source>
        <dbReference type="Proteomes" id="UP000024635"/>
    </source>
</evidence>
<proteinExistence type="predicted"/>
<accession>A0A016TJ68</accession>
<evidence type="ECO:0000313" key="1">
    <source>
        <dbReference type="EMBL" id="EYC02745.1"/>
    </source>
</evidence>
<dbReference type="AlphaFoldDB" id="A0A016TJ68"/>
<gene>
    <name evidence="1" type="primary">Acey_s0098.g3103</name>
    <name evidence="1" type="ORF">Y032_0098g3103</name>
</gene>
<sequence length="77" mass="8887">MVSMIVYLMDNAMLGDTHCQSRFANLILPGYAFMNTSPSWKERFETWCDPEEVRSPALTSFFLKFSFGMDRLHSGLL</sequence>
<keyword evidence="2" id="KW-1185">Reference proteome</keyword>
<comment type="caution">
    <text evidence="1">The sequence shown here is derived from an EMBL/GenBank/DDBJ whole genome shotgun (WGS) entry which is preliminary data.</text>
</comment>
<dbReference type="EMBL" id="JARK01001434">
    <property type="protein sequence ID" value="EYC02745.1"/>
    <property type="molecule type" value="Genomic_DNA"/>
</dbReference>
<protein>
    <submittedName>
        <fullName evidence="1">Uncharacterized protein</fullName>
    </submittedName>
</protein>